<dbReference type="InterPro" id="IPR036396">
    <property type="entry name" value="Cyt_P450_sf"/>
</dbReference>
<evidence type="ECO:0000313" key="1">
    <source>
        <dbReference type="EMBL" id="MBR7676560.1"/>
    </source>
</evidence>
<dbReference type="SUPFAM" id="SSF48264">
    <property type="entry name" value="Cytochrome P450"/>
    <property type="match status" value="1"/>
</dbReference>
<dbReference type="Gene3D" id="1.10.630.10">
    <property type="entry name" value="Cytochrome P450"/>
    <property type="match status" value="1"/>
</dbReference>
<dbReference type="AlphaFoldDB" id="A0A8T4IYZ1"/>
<reference evidence="1" key="1">
    <citation type="submission" date="2021-04" db="EMBL/GenBank/DDBJ databases">
        <title>Sequencing of actinobacteria type strains.</title>
        <authorList>
            <person name="Nguyen G.-S."/>
            <person name="Wentzel A."/>
        </authorList>
    </citation>
    <scope>NUCLEOTIDE SEQUENCE</scope>
    <source>
        <strain evidence="1">DSM 42095</strain>
    </source>
</reference>
<sequence>MTRAADPLPTAPGALPLTGHVLQLRRNPLASVQAQRDRGDVVAFRLGRQRAYLVNDPELVHQILVTQAHGLTKGVLFQQGRRTPPSCVRPPPP</sequence>
<dbReference type="GO" id="GO:0004497">
    <property type="term" value="F:monooxygenase activity"/>
    <property type="evidence" value="ECO:0007669"/>
    <property type="project" value="InterPro"/>
</dbReference>
<accession>A0A8T4IYZ1</accession>
<comment type="caution">
    <text evidence="1">The sequence shown here is derived from an EMBL/GenBank/DDBJ whole genome shotgun (WGS) entry which is preliminary data.</text>
</comment>
<dbReference type="EMBL" id="JAGSMN010000686">
    <property type="protein sequence ID" value="MBR7676560.1"/>
    <property type="molecule type" value="Genomic_DNA"/>
</dbReference>
<keyword evidence="2" id="KW-1185">Reference proteome</keyword>
<dbReference type="Proteomes" id="UP000675554">
    <property type="component" value="Unassembled WGS sequence"/>
</dbReference>
<evidence type="ECO:0000313" key="2">
    <source>
        <dbReference type="Proteomes" id="UP000675554"/>
    </source>
</evidence>
<proteinExistence type="predicted"/>
<dbReference type="Pfam" id="PF00067">
    <property type="entry name" value="p450"/>
    <property type="match status" value="1"/>
</dbReference>
<gene>
    <name evidence="1" type="ORF">KDA82_26860</name>
</gene>
<name>A0A8T4IYZ1_9ACTN</name>
<organism evidence="1 2">
    <name type="scientific">Streptomyces daliensis</name>
    <dbReference type="NCBI Taxonomy" id="299421"/>
    <lineage>
        <taxon>Bacteria</taxon>
        <taxon>Bacillati</taxon>
        <taxon>Actinomycetota</taxon>
        <taxon>Actinomycetes</taxon>
        <taxon>Kitasatosporales</taxon>
        <taxon>Streptomycetaceae</taxon>
        <taxon>Streptomyces</taxon>
    </lineage>
</organism>
<protein>
    <submittedName>
        <fullName evidence="1">Cytochrome P450</fullName>
    </submittedName>
</protein>
<dbReference type="GO" id="GO:0005506">
    <property type="term" value="F:iron ion binding"/>
    <property type="evidence" value="ECO:0007669"/>
    <property type="project" value="InterPro"/>
</dbReference>
<dbReference type="InterPro" id="IPR001128">
    <property type="entry name" value="Cyt_P450"/>
</dbReference>
<dbReference type="GO" id="GO:0020037">
    <property type="term" value="F:heme binding"/>
    <property type="evidence" value="ECO:0007669"/>
    <property type="project" value="InterPro"/>
</dbReference>
<dbReference type="GO" id="GO:0016705">
    <property type="term" value="F:oxidoreductase activity, acting on paired donors, with incorporation or reduction of molecular oxygen"/>
    <property type="evidence" value="ECO:0007669"/>
    <property type="project" value="InterPro"/>
</dbReference>